<evidence type="ECO:0000313" key="2">
    <source>
        <dbReference type="Proteomes" id="UP000274346"/>
    </source>
</evidence>
<sequence>MKEHPDKHIRAAIDYARARGWIFIAGGKSAHCFGRLRCGTANHREHMMSIWSTPAVPENHARQIIRMVDRCRSTSTAWFNHKDRKL</sequence>
<name>A0A3P8M235_RAOTE</name>
<organism evidence="1 2">
    <name type="scientific">Raoultella terrigena</name>
    <name type="common">Klebsiella terrigena</name>
    <dbReference type="NCBI Taxonomy" id="577"/>
    <lineage>
        <taxon>Bacteria</taxon>
        <taxon>Pseudomonadati</taxon>
        <taxon>Pseudomonadota</taxon>
        <taxon>Gammaproteobacteria</taxon>
        <taxon>Enterobacterales</taxon>
        <taxon>Enterobacteriaceae</taxon>
        <taxon>Klebsiella/Raoultella group</taxon>
        <taxon>Raoultella</taxon>
    </lineage>
</organism>
<proteinExistence type="predicted"/>
<dbReference type="AlphaFoldDB" id="A0A3P8M235"/>
<reference evidence="1 2" key="1">
    <citation type="submission" date="2018-12" db="EMBL/GenBank/DDBJ databases">
        <authorList>
            <consortium name="Pathogen Informatics"/>
        </authorList>
    </citation>
    <scope>NUCLEOTIDE SEQUENCE [LARGE SCALE GENOMIC DNA]</scope>
    <source>
        <strain evidence="1 2">NCTC13098</strain>
    </source>
</reference>
<dbReference type="KEGG" id="rtg:NCTC13098_01953"/>
<protein>
    <submittedName>
        <fullName evidence="1">Uncharacterized protein</fullName>
    </submittedName>
</protein>
<gene>
    <name evidence="1" type="ORF">NCTC13098_01953</name>
</gene>
<evidence type="ECO:0000313" key="1">
    <source>
        <dbReference type="EMBL" id="VDR25623.1"/>
    </source>
</evidence>
<accession>A0A3P8M235</accession>
<dbReference type="EMBL" id="LR131271">
    <property type="protein sequence ID" value="VDR25623.1"/>
    <property type="molecule type" value="Genomic_DNA"/>
</dbReference>
<dbReference type="Proteomes" id="UP000274346">
    <property type="component" value="Chromosome"/>
</dbReference>